<reference evidence="1" key="1">
    <citation type="submission" date="2021-06" db="EMBL/GenBank/DDBJ databases">
        <title>Parelaphostrongylus tenuis whole genome reference sequence.</title>
        <authorList>
            <person name="Garwood T.J."/>
            <person name="Larsen P.A."/>
            <person name="Fountain-Jones N.M."/>
            <person name="Garbe J.R."/>
            <person name="Macchietto M.G."/>
            <person name="Kania S.A."/>
            <person name="Gerhold R.W."/>
            <person name="Richards J.E."/>
            <person name="Wolf T.M."/>
        </authorList>
    </citation>
    <scope>NUCLEOTIDE SEQUENCE</scope>
    <source>
        <strain evidence="1">MNPRO001-30</strain>
        <tissue evidence="1">Meninges</tissue>
    </source>
</reference>
<evidence type="ECO:0000313" key="1">
    <source>
        <dbReference type="EMBL" id="KAJ1352193.1"/>
    </source>
</evidence>
<sequence>MTANRMGLPPAIGKCEDTIVVGTKEKLSAQLGSVATGWTKLNPLRLSLCDLSVLALSLWSECDELVPAFATVMQMDIRSVANDP</sequence>
<keyword evidence="2" id="KW-1185">Reference proteome</keyword>
<dbReference type="Proteomes" id="UP001196413">
    <property type="component" value="Unassembled WGS sequence"/>
</dbReference>
<evidence type="ECO:0000313" key="2">
    <source>
        <dbReference type="Proteomes" id="UP001196413"/>
    </source>
</evidence>
<proteinExistence type="predicted"/>
<protein>
    <submittedName>
        <fullName evidence="1">Uncharacterized protein</fullName>
    </submittedName>
</protein>
<comment type="caution">
    <text evidence="1">The sequence shown here is derived from an EMBL/GenBank/DDBJ whole genome shotgun (WGS) entry which is preliminary data.</text>
</comment>
<name>A0AAD5M7Z1_PARTN</name>
<dbReference type="AlphaFoldDB" id="A0AAD5M7Z1"/>
<organism evidence="1 2">
    <name type="scientific">Parelaphostrongylus tenuis</name>
    <name type="common">Meningeal worm</name>
    <dbReference type="NCBI Taxonomy" id="148309"/>
    <lineage>
        <taxon>Eukaryota</taxon>
        <taxon>Metazoa</taxon>
        <taxon>Ecdysozoa</taxon>
        <taxon>Nematoda</taxon>
        <taxon>Chromadorea</taxon>
        <taxon>Rhabditida</taxon>
        <taxon>Rhabditina</taxon>
        <taxon>Rhabditomorpha</taxon>
        <taxon>Strongyloidea</taxon>
        <taxon>Metastrongylidae</taxon>
        <taxon>Parelaphostrongylus</taxon>
    </lineage>
</organism>
<gene>
    <name evidence="1" type="ORF">KIN20_008394</name>
</gene>
<dbReference type="EMBL" id="JAHQIW010001321">
    <property type="protein sequence ID" value="KAJ1352193.1"/>
    <property type="molecule type" value="Genomic_DNA"/>
</dbReference>
<accession>A0AAD5M7Z1</accession>